<dbReference type="EMBL" id="JAVYJV010000014">
    <property type="protein sequence ID" value="KAK4354465.1"/>
    <property type="molecule type" value="Genomic_DNA"/>
</dbReference>
<comment type="caution">
    <text evidence="1">The sequence shown here is derived from an EMBL/GenBank/DDBJ whole genome shotgun (WGS) entry which is preliminary data.</text>
</comment>
<gene>
    <name evidence="1" type="ORF">RND71_026659</name>
</gene>
<keyword evidence="2" id="KW-1185">Reference proteome</keyword>
<proteinExistence type="predicted"/>
<organism evidence="1 2">
    <name type="scientific">Anisodus tanguticus</name>
    <dbReference type="NCBI Taxonomy" id="243964"/>
    <lineage>
        <taxon>Eukaryota</taxon>
        <taxon>Viridiplantae</taxon>
        <taxon>Streptophyta</taxon>
        <taxon>Embryophyta</taxon>
        <taxon>Tracheophyta</taxon>
        <taxon>Spermatophyta</taxon>
        <taxon>Magnoliopsida</taxon>
        <taxon>eudicotyledons</taxon>
        <taxon>Gunneridae</taxon>
        <taxon>Pentapetalae</taxon>
        <taxon>asterids</taxon>
        <taxon>lamiids</taxon>
        <taxon>Solanales</taxon>
        <taxon>Solanaceae</taxon>
        <taxon>Solanoideae</taxon>
        <taxon>Hyoscyameae</taxon>
        <taxon>Anisodus</taxon>
    </lineage>
</organism>
<name>A0AAE1RMT4_9SOLA</name>
<dbReference type="AlphaFoldDB" id="A0AAE1RMT4"/>
<protein>
    <submittedName>
        <fullName evidence="1">Uncharacterized protein</fullName>
    </submittedName>
</protein>
<evidence type="ECO:0000313" key="2">
    <source>
        <dbReference type="Proteomes" id="UP001291623"/>
    </source>
</evidence>
<sequence length="66" mass="7549">MLDLISRRKIEALATENLDNIWKKGRNYKWKKEANLASDRLKKSSLASAPKSLTIQTHIKYGHNGP</sequence>
<accession>A0AAE1RMT4</accession>
<evidence type="ECO:0000313" key="1">
    <source>
        <dbReference type="EMBL" id="KAK4354465.1"/>
    </source>
</evidence>
<dbReference type="Proteomes" id="UP001291623">
    <property type="component" value="Unassembled WGS sequence"/>
</dbReference>
<reference evidence="1" key="1">
    <citation type="submission" date="2023-12" db="EMBL/GenBank/DDBJ databases">
        <title>Genome assembly of Anisodus tanguticus.</title>
        <authorList>
            <person name="Wang Y.-J."/>
        </authorList>
    </citation>
    <scope>NUCLEOTIDE SEQUENCE</scope>
    <source>
        <strain evidence="1">KB-2021</strain>
        <tissue evidence="1">Leaf</tissue>
    </source>
</reference>